<feature type="compositionally biased region" description="Basic and acidic residues" evidence="1">
    <location>
        <begin position="76"/>
        <end position="93"/>
    </location>
</feature>
<evidence type="ECO:0000313" key="3">
    <source>
        <dbReference type="Proteomes" id="UP000314294"/>
    </source>
</evidence>
<evidence type="ECO:0000256" key="1">
    <source>
        <dbReference type="SAM" id="MobiDB-lite"/>
    </source>
</evidence>
<accession>A0A4Z2JF53</accession>
<name>A0A4Z2JF53_9TELE</name>
<feature type="region of interest" description="Disordered" evidence="1">
    <location>
        <begin position="76"/>
        <end position="108"/>
    </location>
</feature>
<organism evidence="2 3">
    <name type="scientific">Liparis tanakae</name>
    <name type="common">Tanaka's snailfish</name>
    <dbReference type="NCBI Taxonomy" id="230148"/>
    <lineage>
        <taxon>Eukaryota</taxon>
        <taxon>Metazoa</taxon>
        <taxon>Chordata</taxon>
        <taxon>Craniata</taxon>
        <taxon>Vertebrata</taxon>
        <taxon>Euteleostomi</taxon>
        <taxon>Actinopterygii</taxon>
        <taxon>Neopterygii</taxon>
        <taxon>Teleostei</taxon>
        <taxon>Neoteleostei</taxon>
        <taxon>Acanthomorphata</taxon>
        <taxon>Eupercaria</taxon>
        <taxon>Perciformes</taxon>
        <taxon>Cottioidei</taxon>
        <taxon>Cottales</taxon>
        <taxon>Liparidae</taxon>
        <taxon>Liparis</taxon>
    </lineage>
</organism>
<sequence length="108" mass="12066">MELPPLSPGIQARVMEEVEVVETISLYPSPQLGARPEDPPFPAGSTVTFELMLPRPAVVTAADQMWYCFPRLSEEERMEGGREGGREGEREDSFNQPMLSDSFVLHIT</sequence>
<evidence type="ECO:0000313" key="2">
    <source>
        <dbReference type="EMBL" id="TNN88651.1"/>
    </source>
</evidence>
<reference evidence="2 3" key="1">
    <citation type="submission" date="2019-03" db="EMBL/GenBank/DDBJ databases">
        <title>First draft genome of Liparis tanakae, snailfish: a comprehensive survey of snailfish specific genes.</title>
        <authorList>
            <person name="Kim W."/>
            <person name="Song I."/>
            <person name="Jeong J.-H."/>
            <person name="Kim D."/>
            <person name="Kim S."/>
            <person name="Ryu S."/>
            <person name="Song J.Y."/>
            <person name="Lee S.K."/>
        </authorList>
    </citation>
    <scope>NUCLEOTIDE SEQUENCE [LARGE SCALE GENOMIC DNA]</scope>
    <source>
        <tissue evidence="2">Muscle</tissue>
    </source>
</reference>
<dbReference type="EMBL" id="SRLO01000004">
    <property type="protein sequence ID" value="TNN88651.1"/>
    <property type="molecule type" value="Genomic_DNA"/>
</dbReference>
<proteinExistence type="predicted"/>
<keyword evidence="3" id="KW-1185">Reference proteome</keyword>
<dbReference type="Proteomes" id="UP000314294">
    <property type="component" value="Unassembled WGS sequence"/>
</dbReference>
<dbReference type="AlphaFoldDB" id="A0A4Z2JF53"/>
<gene>
    <name evidence="2" type="ORF">EYF80_000983</name>
</gene>
<comment type="caution">
    <text evidence="2">The sequence shown here is derived from an EMBL/GenBank/DDBJ whole genome shotgun (WGS) entry which is preliminary data.</text>
</comment>
<protein>
    <submittedName>
        <fullName evidence="2">Uncharacterized protein</fullName>
    </submittedName>
</protein>